<dbReference type="InterPro" id="IPR036259">
    <property type="entry name" value="MFS_trans_sf"/>
</dbReference>
<feature type="transmembrane region" description="Helical" evidence="1">
    <location>
        <begin position="544"/>
        <end position="562"/>
    </location>
</feature>
<proteinExistence type="predicted"/>
<dbReference type="SUPFAM" id="SSF103473">
    <property type="entry name" value="MFS general substrate transporter"/>
    <property type="match status" value="1"/>
</dbReference>
<organism evidence="2">
    <name type="scientific">Odontella aurita</name>
    <dbReference type="NCBI Taxonomy" id="265563"/>
    <lineage>
        <taxon>Eukaryota</taxon>
        <taxon>Sar</taxon>
        <taxon>Stramenopiles</taxon>
        <taxon>Ochrophyta</taxon>
        <taxon>Bacillariophyta</taxon>
        <taxon>Mediophyceae</taxon>
        <taxon>Biddulphiophycidae</taxon>
        <taxon>Eupodiscales</taxon>
        <taxon>Odontellaceae</taxon>
        <taxon>Odontella</taxon>
    </lineage>
</organism>
<sequence length="570" mass="60823">MREGGLGTLRRYTSFVAAIARTSFFCPSDCDDDTGVYSVHQHSEGCHTSILVAVFAPAFAKYALSTAISDVLRYAILVSTVGVAKNDLPLIIGACDALCAVGDVLLRVQGSWDMAKARLVGNKSGPITAAAIYCVGVATVISSAMELGCGTDTDMVEPTGTGALQESHGLKCNTYFYALALYTIGSYLMRIGHGLLWNVWTQTFKHHAEKRLVAINTSEEEDSLEEEGNQDSSGANRAILLDFDIQGKLSQLQVLLRYAACSVAPPCAAYLLSCTNQSPTAVYSIVGLCFLLLCCCIAKIVELIGENKESNSSASQRIRPIQSSARSAARLVSWSEMLPKRMASCLHPPSATHTESGPLVVSGNSSYAGRFSSSFFHLGAFISLTEIVRGGYTRVLCLMVVTSDLSHADLSHALSVTGTLALSTFWLSDLADRNRKLAASISFAVLALGHFALAFSSSIVGFLLSAAIFGLGEGASTGLRALLKQDYLHENGPLGESSTGHDAEGRRLRRQVVNKTGIWSDVTLIANSLVVGVLGHFFGMRTASFAFGVLGLFAAHFSLYTLPDTKPSKY</sequence>
<gene>
    <name evidence="2" type="ORF">OAUR00152_LOCUS15156</name>
</gene>
<reference evidence="2" key="1">
    <citation type="submission" date="2021-01" db="EMBL/GenBank/DDBJ databases">
        <authorList>
            <person name="Corre E."/>
            <person name="Pelletier E."/>
            <person name="Niang G."/>
            <person name="Scheremetjew M."/>
            <person name="Finn R."/>
            <person name="Kale V."/>
            <person name="Holt S."/>
            <person name="Cochrane G."/>
            <person name="Meng A."/>
            <person name="Brown T."/>
            <person name="Cohen L."/>
        </authorList>
    </citation>
    <scope>NUCLEOTIDE SEQUENCE</scope>
    <source>
        <strain evidence="2">Isolate 1302-5</strain>
    </source>
</reference>
<keyword evidence="1" id="KW-0472">Membrane</keyword>
<dbReference type="Gene3D" id="1.20.1250.20">
    <property type="entry name" value="MFS general substrate transporter like domains"/>
    <property type="match status" value="1"/>
</dbReference>
<dbReference type="AlphaFoldDB" id="A0A7S4MSJ2"/>
<name>A0A7S4MSJ2_9STRA</name>
<protein>
    <submittedName>
        <fullName evidence="2">Uncharacterized protein</fullName>
    </submittedName>
</protein>
<evidence type="ECO:0000313" key="2">
    <source>
        <dbReference type="EMBL" id="CAE2239290.1"/>
    </source>
</evidence>
<dbReference type="EMBL" id="HBKQ01022328">
    <property type="protein sequence ID" value="CAE2239290.1"/>
    <property type="molecule type" value="Transcribed_RNA"/>
</dbReference>
<keyword evidence="1" id="KW-1133">Transmembrane helix</keyword>
<keyword evidence="1" id="KW-0812">Transmembrane</keyword>
<evidence type="ECO:0000256" key="1">
    <source>
        <dbReference type="SAM" id="Phobius"/>
    </source>
</evidence>
<accession>A0A7S4MSJ2</accession>
<feature type="transmembrane region" description="Helical" evidence="1">
    <location>
        <begin position="516"/>
        <end position="538"/>
    </location>
</feature>